<protein>
    <submittedName>
        <fullName evidence="3">DUF4179 domain-containing protein</fullName>
    </submittedName>
</protein>
<accession>A0ABX7L9G1</accession>
<dbReference type="InterPro" id="IPR025436">
    <property type="entry name" value="DUF4179"/>
</dbReference>
<sequence length="553" mass="62086">MKKLENMLERQLNKEHAVNYPDFDSMWDRVEQAAHAASLRVGTTEAASPRRSRNWRRITVAASLSALLAAAPVYAAIQYDWGNLLRDREGVQAALDQNLGQQLGQSISRDGVTLTLRTAIVDENRTVILYSLDVGKRADQEFWNVKGLSLKDEKGNSSEGQYSYQQWDEKNQRYNGYFESDWTSKSEEAKVTLTAAAVQSFTQTEQELSLDSGSSALQTFQIGQEGMQSLEVQPFTQSDGKLLLSSAVIFAEPEAKEWTYPMIVAYKGGTQVNSLSGGTFGAPGDNGEYTMKQYFKTAEVPKGQTAYKLQYTKLKHSIAGPWSFDLQLSKKQMESGTIKTALNLPLEPGDTMNTIESMVVTPTQIRVSVRVKNNKFPRIPYVKVKLEAGGKTIEGMQYRSKEDDPKLMTFSFERPSDLVIDKQTPLTFIGSYKVTVHEDDKSPLQLTNISAHKQTLIRTTGGYPVKWTYYMQGSDLFVETQSDDDRFGGVNQTHINLGKDRILGRPVTSNFDGDGNNKAIDVYKNFKGTEASIYMFYYTTDEPEKETRVQLQP</sequence>
<evidence type="ECO:0000256" key="1">
    <source>
        <dbReference type="SAM" id="Phobius"/>
    </source>
</evidence>
<keyword evidence="1" id="KW-0812">Transmembrane</keyword>
<proteinExistence type="predicted"/>
<dbReference type="Pfam" id="PF13786">
    <property type="entry name" value="DUF4179"/>
    <property type="match status" value="1"/>
</dbReference>
<gene>
    <name evidence="3" type="ORF">JRJ22_22240</name>
</gene>
<keyword evidence="1" id="KW-0472">Membrane</keyword>
<dbReference type="RefSeq" id="WP_206101546.1">
    <property type="nucleotide sequence ID" value="NZ_CP070969.1"/>
</dbReference>
<reference evidence="3 4" key="1">
    <citation type="submission" date="2021-02" db="EMBL/GenBank/DDBJ databases">
        <title>Paenibacillus tianjinensis sp. nov.</title>
        <authorList>
            <person name="Liu H."/>
        </authorList>
    </citation>
    <scope>NUCLEOTIDE SEQUENCE [LARGE SCALE GENOMIC DNA]</scope>
    <source>
        <strain evidence="3 4">TB2019</strain>
    </source>
</reference>
<keyword evidence="1" id="KW-1133">Transmembrane helix</keyword>
<organism evidence="3 4">
    <name type="scientific">Paenibacillus tianjinensis</name>
    <dbReference type="NCBI Taxonomy" id="2810347"/>
    <lineage>
        <taxon>Bacteria</taxon>
        <taxon>Bacillati</taxon>
        <taxon>Bacillota</taxon>
        <taxon>Bacilli</taxon>
        <taxon>Bacillales</taxon>
        <taxon>Paenibacillaceae</taxon>
        <taxon>Paenibacillus</taxon>
    </lineage>
</organism>
<feature type="transmembrane region" description="Helical" evidence="1">
    <location>
        <begin position="58"/>
        <end position="77"/>
    </location>
</feature>
<dbReference type="Proteomes" id="UP000663452">
    <property type="component" value="Chromosome"/>
</dbReference>
<evidence type="ECO:0000259" key="2">
    <source>
        <dbReference type="Pfam" id="PF13786"/>
    </source>
</evidence>
<feature type="domain" description="DUF4179" evidence="2">
    <location>
        <begin position="51"/>
        <end position="132"/>
    </location>
</feature>
<keyword evidence="4" id="KW-1185">Reference proteome</keyword>
<evidence type="ECO:0000313" key="3">
    <source>
        <dbReference type="EMBL" id="QSF43936.1"/>
    </source>
</evidence>
<dbReference type="Gene3D" id="2.60.40.1630">
    <property type="entry name" value="bacillus anthracis domain"/>
    <property type="match status" value="1"/>
</dbReference>
<evidence type="ECO:0000313" key="4">
    <source>
        <dbReference type="Proteomes" id="UP000663452"/>
    </source>
</evidence>
<name>A0ABX7L9G1_9BACL</name>
<dbReference type="EMBL" id="CP070969">
    <property type="protein sequence ID" value="QSF43936.1"/>
    <property type="molecule type" value="Genomic_DNA"/>
</dbReference>